<proteinExistence type="predicted"/>
<dbReference type="EMBL" id="MT144267">
    <property type="protein sequence ID" value="QJA51482.1"/>
    <property type="molecule type" value="Genomic_DNA"/>
</dbReference>
<gene>
    <name evidence="1" type="ORF">TM448A02169_0002</name>
</gene>
<protein>
    <submittedName>
        <fullName evidence="1">Uncharacterized protein</fullName>
    </submittedName>
</protein>
<reference evidence="1" key="1">
    <citation type="submission" date="2020-03" db="EMBL/GenBank/DDBJ databases">
        <title>The deep terrestrial virosphere.</title>
        <authorList>
            <person name="Holmfeldt K."/>
            <person name="Nilsson E."/>
            <person name="Simone D."/>
            <person name="Lopez-Fernandez M."/>
            <person name="Wu X."/>
            <person name="de Brujin I."/>
            <person name="Lundin D."/>
            <person name="Andersson A."/>
            <person name="Bertilsson S."/>
            <person name="Dopson M."/>
        </authorList>
    </citation>
    <scope>NUCLEOTIDE SEQUENCE</scope>
    <source>
        <strain evidence="1">TM448A02169</strain>
    </source>
</reference>
<dbReference type="AlphaFoldDB" id="A0A6H1ZVJ0"/>
<accession>A0A6H1ZVJ0</accession>
<name>A0A6H1ZVJ0_9ZZZZ</name>
<sequence length="158" mass="16197">MLQHFSVDFFESDAGTASFNTTIKSGGNGKIYVKAYAPDAVGLKTPCFLKYKEGSTYLATQLQASVLGPVGVAEAAIASGCVGWIQIRGHASNVQFGAADASGSQGNAVFWGAAALGASSSAAMGLTHQVGVVIGTELNGSTTGDIFLWGRFDRTPQA</sequence>
<evidence type="ECO:0000313" key="1">
    <source>
        <dbReference type="EMBL" id="QJA51482.1"/>
    </source>
</evidence>
<organism evidence="1">
    <name type="scientific">viral metagenome</name>
    <dbReference type="NCBI Taxonomy" id="1070528"/>
    <lineage>
        <taxon>unclassified sequences</taxon>
        <taxon>metagenomes</taxon>
        <taxon>organismal metagenomes</taxon>
    </lineage>
</organism>